<protein>
    <submittedName>
        <fullName evidence="1">Uncharacterized protein</fullName>
    </submittedName>
</protein>
<sequence length="181" mass="20262">MTARHAVVCDGSAMQRVPGSLRYLVKICREAGVPLYVINDPRTWGCQTHPTLADALSDLKKTVSDNIIRNALDLREGTAFERGRLVGRLEKEMAWQAHDAARKTREGLTDARRRLMNSKVADWSELTEEDLLRKLVGRKVIALQRDGKPGRSPKCSDGLVGLCRRCFETDSEKFPTADPSK</sequence>
<organism evidence="1 3">
    <name type="scientific">Stephanodiscus triporus</name>
    <dbReference type="NCBI Taxonomy" id="2934178"/>
    <lineage>
        <taxon>Eukaryota</taxon>
        <taxon>Sar</taxon>
        <taxon>Stramenopiles</taxon>
        <taxon>Ochrophyta</taxon>
        <taxon>Bacillariophyta</taxon>
        <taxon>Coscinodiscophyceae</taxon>
        <taxon>Thalassiosirophycidae</taxon>
        <taxon>Stephanodiscales</taxon>
        <taxon>Stephanodiscaceae</taxon>
        <taxon>Stephanodiscus</taxon>
    </lineage>
</organism>
<evidence type="ECO:0000313" key="2">
    <source>
        <dbReference type="EMBL" id="KAL3786175.1"/>
    </source>
</evidence>
<dbReference type="Proteomes" id="UP001530315">
    <property type="component" value="Unassembled WGS sequence"/>
</dbReference>
<reference evidence="1 3" key="1">
    <citation type="submission" date="2024-10" db="EMBL/GenBank/DDBJ databases">
        <title>Updated reference genomes for cyclostephanoid diatoms.</title>
        <authorList>
            <person name="Roberts W.R."/>
            <person name="Alverson A.J."/>
        </authorList>
    </citation>
    <scope>NUCLEOTIDE SEQUENCE [LARGE SCALE GENOMIC DNA]</scope>
    <source>
        <strain evidence="1 3">AJA276-08</strain>
    </source>
</reference>
<comment type="caution">
    <text evidence="1">The sequence shown here is derived from an EMBL/GenBank/DDBJ whole genome shotgun (WGS) entry which is preliminary data.</text>
</comment>
<dbReference type="EMBL" id="JALLAZ020000847">
    <property type="protein sequence ID" value="KAL3786175.1"/>
    <property type="molecule type" value="Genomic_DNA"/>
</dbReference>
<evidence type="ECO:0000313" key="3">
    <source>
        <dbReference type="Proteomes" id="UP001530315"/>
    </source>
</evidence>
<dbReference type="EMBL" id="JALLAZ020001794">
    <property type="protein sequence ID" value="KAL3763721.1"/>
    <property type="molecule type" value="Genomic_DNA"/>
</dbReference>
<accession>A0ABD3MLK8</accession>
<gene>
    <name evidence="1" type="ORF">ACHAW5_006165</name>
    <name evidence="2" type="ORF">ACHAW5_008467</name>
</gene>
<dbReference type="AlphaFoldDB" id="A0ABD3MLK8"/>
<evidence type="ECO:0000313" key="1">
    <source>
        <dbReference type="EMBL" id="KAL3763721.1"/>
    </source>
</evidence>
<keyword evidence="3" id="KW-1185">Reference proteome</keyword>
<proteinExistence type="predicted"/>
<name>A0ABD3MLK8_9STRA</name>